<gene>
    <name evidence="2" type="ORF">MKQ68_15415</name>
</gene>
<reference evidence="2" key="1">
    <citation type="submission" date="2022-10" db="EMBL/GenBank/DDBJ databases">
        <title>Chitinophaga sp. nov., isolated from soil.</title>
        <authorList>
            <person name="Jeon C.O."/>
        </authorList>
    </citation>
    <scope>NUCLEOTIDE SEQUENCE</scope>
    <source>
        <strain evidence="2">R8</strain>
    </source>
</reference>
<dbReference type="InterPro" id="IPR046336">
    <property type="entry name" value="Lon_prtase_N_sf"/>
</dbReference>
<dbReference type="PANTHER" id="PTHR46732">
    <property type="entry name" value="ATP-DEPENDENT PROTEASE LA (LON) DOMAIN PROTEIN"/>
    <property type="match status" value="1"/>
</dbReference>
<dbReference type="SMART" id="SM00464">
    <property type="entry name" value="LON"/>
    <property type="match status" value="1"/>
</dbReference>
<evidence type="ECO:0000313" key="2">
    <source>
        <dbReference type="EMBL" id="UYQ91480.1"/>
    </source>
</evidence>
<dbReference type="SUPFAM" id="SSF88697">
    <property type="entry name" value="PUA domain-like"/>
    <property type="match status" value="1"/>
</dbReference>
<evidence type="ECO:0000259" key="1">
    <source>
        <dbReference type="PROSITE" id="PS51787"/>
    </source>
</evidence>
<dbReference type="EMBL" id="CP107006">
    <property type="protein sequence ID" value="UYQ91480.1"/>
    <property type="molecule type" value="Genomic_DNA"/>
</dbReference>
<feature type="domain" description="Lon N-terminal" evidence="1">
    <location>
        <begin position="39"/>
        <end position="142"/>
    </location>
</feature>
<dbReference type="InterPro" id="IPR003111">
    <property type="entry name" value="Lon_prtase_N"/>
</dbReference>
<accession>A0ABY6IW17</accession>
<dbReference type="Proteomes" id="UP001162741">
    <property type="component" value="Chromosome"/>
</dbReference>
<dbReference type="PROSITE" id="PS51787">
    <property type="entry name" value="LON_N"/>
    <property type="match status" value="1"/>
</dbReference>
<keyword evidence="3" id="KW-1185">Reference proteome</keyword>
<name>A0ABY6IW17_9BACT</name>
<evidence type="ECO:0000313" key="3">
    <source>
        <dbReference type="Proteomes" id="UP001162741"/>
    </source>
</evidence>
<proteinExistence type="predicted"/>
<dbReference type="Gene3D" id="2.30.130.40">
    <property type="entry name" value="LON domain-like"/>
    <property type="match status" value="1"/>
</dbReference>
<dbReference type="Pfam" id="PF02190">
    <property type="entry name" value="LON_substr_bdg"/>
    <property type="match status" value="1"/>
</dbReference>
<organism evidence="2 3">
    <name type="scientific">Chitinophaga horti</name>
    <dbReference type="NCBI Taxonomy" id="2920382"/>
    <lineage>
        <taxon>Bacteria</taxon>
        <taxon>Pseudomonadati</taxon>
        <taxon>Bacteroidota</taxon>
        <taxon>Chitinophagia</taxon>
        <taxon>Chitinophagales</taxon>
        <taxon>Chitinophagaceae</taxon>
        <taxon>Chitinophaga</taxon>
    </lineage>
</organism>
<dbReference type="InterPro" id="IPR015947">
    <property type="entry name" value="PUA-like_sf"/>
</dbReference>
<protein>
    <submittedName>
        <fullName evidence="2">LON peptidase substrate-binding domain-containing protein</fullName>
    </submittedName>
</protein>
<dbReference type="RefSeq" id="WP_264279900.1">
    <property type="nucleotide sequence ID" value="NZ_CP107006.1"/>
</dbReference>
<dbReference type="PANTHER" id="PTHR46732:SF8">
    <property type="entry name" value="ATP-DEPENDENT PROTEASE LA (LON) DOMAIN PROTEIN"/>
    <property type="match status" value="1"/>
</dbReference>
<sequence>MEIQKFYLGNTEEDMEFMPIIPLNEDSENTDDDKIPQELILLPLRNTVLFPGVVIPITVGRDKSIKAVHDAYKADKMIGVIAQKDSNVEEPEEADLYRVGTVAKIVKLIKMPDGGTTIIIQGRKRFALKEMVSTDPYFKIKI</sequence>